<comment type="similarity">
    <text evidence="2">Belongs to the FliJ family.</text>
</comment>
<proteinExistence type="inferred from homology"/>
<dbReference type="Gene3D" id="1.10.287.1700">
    <property type="match status" value="1"/>
</dbReference>
<keyword evidence="12" id="KW-0969">Cilium</keyword>
<evidence type="ECO:0000256" key="9">
    <source>
        <dbReference type="ARBA" id="ARBA00023136"/>
    </source>
</evidence>
<dbReference type="RefSeq" id="WP_093191688.1">
    <property type="nucleotide sequence ID" value="NZ_FNEV01000001.1"/>
</dbReference>
<name>A0A1G8QAM4_9BACI</name>
<evidence type="ECO:0000256" key="6">
    <source>
        <dbReference type="ARBA" id="ARBA00022500"/>
    </source>
</evidence>
<dbReference type="GO" id="GO:0009288">
    <property type="term" value="C:bacterial-type flagellum"/>
    <property type="evidence" value="ECO:0007669"/>
    <property type="project" value="InterPro"/>
</dbReference>
<dbReference type="Proteomes" id="UP000199225">
    <property type="component" value="Unassembled WGS sequence"/>
</dbReference>
<keyword evidence="9" id="KW-0472">Membrane</keyword>
<evidence type="ECO:0000313" key="13">
    <source>
        <dbReference type="Proteomes" id="UP000199225"/>
    </source>
</evidence>
<keyword evidence="4" id="KW-0813">Transport</keyword>
<accession>A0A1G8QAM4</accession>
<evidence type="ECO:0000256" key="11">
    <source>
        <dbReference type="SAM" id="Coils"/>
    </source>
</evidence>
<gene>
    <name evidence="12" type="ORF">SAMN04490247_0505</name>
</gene>
<evidence type="ECO:0000256" key="4">
    <source>
        <dbReference type="ARBA" id="ARBA00022448"/>
    </source>
</evidence>
<dbReference type="InterPro" id="IPR012823">
    <property type="entry name" value="Flagell_FliJ"/>
</dbReference>
<dbReference type="EMBL" id="FNEV01000001">
    <property type="protein sequence ID" value="SDJ01859.1"/>
    <property type="molecule type" value="Genomic_DNA"/>
</dbReference>
<evidence type="ECO:0000256" key="7">
    <source>
        <dbReference type="ARBA" id="ARBA00022795"/>
    </source>
</evidence>
<dbReference type="GO" id="GO:0015031">
    <property type="term" value="P:protein transport"/>
    <property type="evidence" value="ECO:0007669"/>
    <property type="project" value="UniProtKB-KW"/>
</dbReference>
<organism evidence="12 13">
    <name type="scientific">Salimicrobium halophilum</name>
    <dbReference type="NCBI Taxonomy" id="86666"/>
    <lineage>
        <taxon>Bacteria</taxon>
        <taxon>Bacillati</taxon>
        <taxon>Bacillota</taxon>
        <taxon>Bacilli</taxon>
        <taxon>Bacillales</taxon>
        <taxon>Bacillaceae</taxon>
        <taxon>Salimicrobium</taxon>
    </lineage>
</organism>
<keyword evidence="11" id="KW-0175">Coiled coil</keyword>
<dbReference type="GO" id="GO:0006935">
    <property type="term" value="P:chemotaxis"/>
    <property type="evidence" value="ECO:0007669"/>
    <property type="project" value="UniProtKB-KW"/>
</dbReference>
<keyword evidence="8" id="KW-0653">Protein transport</keyword>
<feature type="coiled-coil region" evidence="11">
    <location>
        <begin position="73"/>
        <end position="121"/>
    </location>
</feature>
<reference evidence="13" key="1">
    <citation type="submission" date="2016-10" db="EMBL/GenBank/DDBJ databases">
        <authorList>
            <person name="Varghese N."/>
            <person name="Submissions S."/>
        </authorList>
    </citation>
    <scope>NUCLEOTIDE SEQUENCE [LARGE SCALE GENOMIC DNA]</scope>
    <source>
        <strain evidence="13">DSM 4771</strain>
    </source>
</reference>
<evidence type="ECO:0000256" key="8">
    <source>
        <dbReference type="ARBA" id="ARBA00022927"/>
    </source>
</evidence>
<keyword evidence="6" id="KW-0145">Chemotaxis</keyword>
<evidence type="ECO:0000256" key="2">
    <source>
        <dbReference type="ARBA" id="ARBA00010004"/>
    </source>
</evidence>
<dbReference type="GO" id="GO:0044781">
    <property type="term" value="P:bacterial-type flagellum organization"/>
    <property type="evidence" value="ECO:0007669"/>
    <property type="project" value="UniProtKB-KW"/>
</dbReference>
<sequence length="148" mass="17988">MNIHAFHKLRDYQEREKEERQKKYQSAIDVFEEKATTLYNLLKEKENMEAAVDQELGSGMVDLHSIHYYQARIKNMEEEVSRLQPEVHKARQNMNRLEDQRDKAYVEVKKYEKIIDRKQQEFQNWVKYEESKEMDGISIQQFSNKVNR</sequence>
<keyword evidence="7" id="KW-1005">Bacterial flagellum biogenesis</keyword>
<keyword evidence="12" id="KW-0966">Cell projection</keyword>
<evidence type="ECO:0000256" key="10">
    <source>
        <dbReference type="ARBA" id="ARBA00023225"/>
    </source>
</evidence>
<dbReference type="OrthoDB" id="2968361at2"/>
<evidence type="ECO:0000313" key="12">
    <source>
        <dbReference type="EMBL" id="SDJ01859.1"/>
    </source>
</evidence>
<protein>
    <recommendedName>
        <fullName evidence="3">Flagellar FliJ protein</fullName>
    </recommendedName>
</protein>
<dbReference type="STRING" id="86666.SAMN04490247_0505"/>
<dbReference type="AlphaFoldDB" id="A0A1G8QAM4"/>
<dbReference type="GO" id="GO:0005886">
    <property type="term" value="C:plasma membrane"/>
    <property type="evidence" value="ECO:0007669"/>
    <property type="project" value="UniProtKB-SubCell"/>
</dbReference>
<keyword evidence="5" id="KW-1003">Cell membrane</keyword>
<keyword evidence="10" id="KW-1006">Bacterial flagellum protein export</keyword>
<dbReference type="InterPro" id="IPR053716">
    <property type="entry name" value="Flag_assembly_chemotaxis_eff"/>
</dbReference>
<dbReference type="GO" id="GO:0071973">
    <property type="term" value="P:bacterial-type flagellum-dependent cell motility"/>
    <property type="evidence" value="ECO:0007669"/>
    <property type="project" value="InterPro"/>
</dbReference>
<evidence type="ECO:0000256" key="3">
    <source>
        <dbReference type="ARBA" id="ARBA00020392"/>
    </source>
</evidence>
<dbReference type="NCBIfam" id="TIGR02473">
    <property type="entry name" value="flagell_FliJ"/>
    <property type="match status" value="1"/>
</dbReference>
<comment type="subcellular location">
    <subcellularLocation>
        <location evidence="1">Cell membrane</location>
        <topology evidence="1">Peripheral membrane protein</topology>
        <orientation evidence="1">Cytoplasmic side</orientation>
    </subcellularLocation>
</comment>
<dbReference type="Pfam" id="PF02050">
    <property type="entry name" value="FliJ"/>
    <property type="match status" value="1"/>
</dbReference>
<keyword evidence="12" id="KW-0282">Flagellum</keyword>
<evidence type="ECO:0000256" key="5">
    <source>
        <dbReference type="ARBA" id="ARBA00022475"/>
    </source>
</evidence>
<evidence type="ECO:0000256" key="1">
    <source>
        <dbReference type="ARBA" id="ARBA00004413"/>
    </source>
</evidence>
<keyword evidence="13" id="KW-1185">Reference proteome</keyword>